<dbReference type="RefSeq" id="WP_200778692.1">
    <property type="nucleotide sequence ID" value="NZ_FNPD01000002.1"/>
</dbReference>
<organism evidence="10 11">
    <name type="scientific">Acetomicrobium thermoterrenum DSM 13490</name>
    <dbReference type="NCBI Taxonomy" id="1120987"/>
    <lineage>
        <taxon>Bacteria</taxon>
        <taxon>Thermotogati</taxon>
        <taxon>Synergistota</taxon>
        <taxon>Synergistia</taxon>
        <taxon>Synergistales</taxon>
        <taxon>Acetomicrobiaceae</taxon>
        <taxon>Acetomicrobium</taxon>
    </lineage>
</organism>
<sequence>MEKMKLLAEWKYEPKKIERGYAGRTLYVNIGDRSFIEKPVTEDMKEKFVGGRGFGLKLLWDAVKDTTKWNDPENELVISGGPLCGITQYPGSGKCYTVFISPLTEQTYDSNAGGYFGPLLKFSGWDALEVQGKSDRDVILFIDGDNNKVEVYESPFEDINAVTITEALHEYFADSEEDKRNISVVSTGKGAETTNWGCLNMSFYDLRRKTPRLKQAGRGGGGTVFRDKKIAAIVVKKRGVGPASNNPADISVLQRMGLKLHKEIRDLDDQQNKMRKVGTPHLNEIMNEYHLLPVHNYKFGQHPEASKIHSKIFEKLFTQGIPDGCWYGCSMACAKAVDGFELKTGPLKSKKVTVDGPEYETCAGLGSNIGIFDPEWIIEANFYADHYGIDTISLGTGLAFVCECFELGFLNKDITNGLELKFGSKDDLMELIHRMGRGDDEFARIVGLGIHKMKKAFAEKYGAPFDVMEKIGMEGQGIEVSEYVPKESVAQWGGYFLTLKGPQHDEAWLIFMDRVNKQLPTFEDKAEALHYFPNFRLWFSLVGLCKLPWNDIEPADNVIKYKGIEAAKVPEHVQNYVDLFNAVTGKNITKEELIVQSERVYNFQRVFQLRLGKGTRREHNIPLRAIGPVFPEEWEARAEYYDNELKAAGIDPQGLTTEEKIRKLQEYRLSQWEQLVDAVYKRRGWNKNGIPTVETLKRLGIDYPDVVEVVRKHSNPEDNWEE</sequence>
<evidence type="ECO:0000256" key="3">
    <source>
        <dbReference type="ARBA" id="ARBA00022485"/>
    </source>
</evidence>
<keyword evidence="7" id="KW-0411">Iron-sulfur</keyword>
<dbReference type="InterPro" id="IPR036021">
    <property type="entry name" value="Tungsten_al_ferr_oxy-like_C"/>
</dbReference>
<dbReference type="Proteomes" id="UP000199266">
    <property type="component" value="Unassembled WGS sequence"/>
</dbReference>
<dbReference type="PANTHER" id="PTHR30038">
    <property type="entry name" value="ALDEHYDE FERREDOXIN OXIDOREDUCTASE"/>
    <property type="match status" value="1"/>
</dbReference>
<protein>
    <submittedName>
        <fullName evidence="10">Aldehyde:ferredoxin oxidoreductase</fullName>
    </submittedName>
</protein>
<keyword evidence="3" id="KW-0004">4Fe-4S</keyword>
<evidence type="ECO:0000256" key="6">
    <source>
        <dbReference type="ARBA" id="ARBA00023004"/>
    </source>
</evidence>
<dbReference type="InterPro" id="IPR001203">
    <property type="entry name" value="OxRdtase_Ald_Fedxn_C"/>
</dbReference>
<dbReference type="InterPro" id="IPR013984">
    <property type="entry name" value="Ald_Fedxn_OxRdtase_dom2"/>
</dbReference>
<evidence type="ECO:0000256" key="5">
    <source>
        <dbReference type="ARBA" id="ARBA00023002"/>
    </source>
</evidence>
<keyword evidence="6" id="KW-0408">Iron</keyword>
<dbReference type="SUPFAM" id="SSF56228">
    <property type="entry name" value="Aldehyde ferredoxin oxidoreductase, N-terminal domain"/>
    <property type="match status" value="1"/>
</dbReference>
<comment type="cofactor">
    <cofactor evidence="8">
        <name>tungstopterin</name>
        <dbReference type="ChEBI" id="CHEBI:30402"/>
    </cofactor>
</comment>
<dbReference type="SUPFAM" id="SSF48310">
    <property type="entry name" value="Aldehyde ferredoxin oxidoreductase, C-terminal domains"/>
    <property type="match status" value="1"/>
</dbReference>
<dbReference type="InterPro" id="IPR013985">
    <property type="entry name" value="Ald_Fedxn_OxRdtase_dom3"/>
</dbReference>
<dbReference type="GO" id="GO:0009055">
    <property type="term" value="F:electron transfer activity"/>
    <property type="evidence" value="ECO:0007669"/>
    <property type="project" value="InterPro"/>
</dbReference>
<gene>
    <name evidence="10" type="ORF">SAMN03080603_00473</name>
</gene>
<dbReference type="GO" id="GO:0051539">
    <property type="term" value="F:4 iron, 4 sulfur cluster binding"/>
    <property type="evidence" value="ECO:0007669"/>
    <property type="project" value="UniProtKB-KW"/>
</dbReference>
<evidence type="ECO:0000259" key="9">
    <source>
        <dbReference type="SMART" id="SM00790"/>
    </source>
</evidence>
<comment type="cofactor">
    <cofactor evidence="1">
        <name>[4Fe-4S] cluster</name>
        <dbReference type="ChEBI" id="CHEBI:49883"/>
    </cofactor>
</comment>
<dbReference type="InterPro" id="IPR051919">
    <property type="entry name" value="W-dependent_AOR"/>
</dbReference>
<keyword evidence="11" id="KW-1185">Reference proteome</keyword>
<dbReference type="SMART" id="SM00790">
    <property type="entry name" value="AFOR_N"/>
    <property type="match status" value="1"/>
</dbReference>
<keyword evidence="5" id="KW-0560">Oxidoreductase</keyword>
<keyword evidence="4" id="KW-0479">Metal-binding</keyword>
<dbReference type="GO" id="GO:0046872">
    <property type="term" value="F:metal ion binding"/>
    <property type="evidence" value="ECO:0007669"/>
    <property type="project" value="UniProtKB-KW"/>
</dbReference>
<evidence type="ECO:0000256" key="4">
    <source>
        <dbReference type="ARBA" id="ARBA00022723"/>
    </source>
</evidence>
<evidence type="ECO:0000313" key="10">
    <source>
        <dbReference type="EMBL" id="SDX74453.1"/>
    </source>
</evidence>
<dbReference type="InterPro" id="IPR036503">
    <property type="entry name" value="Ald_Fedxn_OxRdtase_N_sf"/>
</dbReference>
<evidence type="ECO:0000256" key="8">
    <source>
        <dbReference type="ARBA" id="ARBA00049934"/>
    </source>
</evidence>
<evidence type="ECO:0000256" key="1">
    <source>
        <dbReference type="ARBA" id="ARBA00001966"/>
    </source>
</evidence>
<dbReference type="InterPro" id="IPR013983">
    <property type="entry name" value="Ald_Fedxn_OxRdtase_N"/>
</dbReference>
<evidence type="ECO:0000256" key="2">
    <source>
        <dbReference type="ARBA" id="ARBA00011032"/>
    </source>
</evidence>
<dbReference type="Pfam" id="PF01314">
    <property type="entry name" value="AFOR_C"/>
    <property type="match status" value="1"/>
</dbReference>
<dbReference type="Gene3D" id="3.60.9.10">
    <property type="entry name" value="Aldehyde ferredoxin oxidoreductase, N-terminal domain"/>
    <property type="match status" value="1"/>
</dbReference>
<feature type="domain" description="Aldehyde ferredoxin oxidoreductase N-terminal" evidence="9">
    <location>
        <begin position="21"/>
        <end position="239"/>
    </location>
</feature>
<reference evidence="11" key="1">
    <citation type="submission" date="2016-10" db="EMBL/GenBank/DDBJ databases">
        <authorList>
            <person name="Varghese N."/>
            <person name="Submissions S."/>
        </authorList>
    </citation>
    <scope>NUCLEOTIDE SEQUENCE [LARGE SCALE GENOMIC DNA]</scope>
    <source>
        <strain evidence="11">DSM 13490</strain>
    </source>
</reference>
<dbReference type="AlphaFoldDB" id="A0A1H3E6T9"/>
<evidence type="ECO:0000256" key="7">
    <source>
        <dbReference type="ARBA" id="ARBA00023014"/>
    </source>
</evidence>
<name>A0A1H3E6T9_9BACT</name>
<dbReference type="PANTHER" id="PTHR30038:SF7">
    <property type="entry name" value="TUNGSTEN-CONTAINING GLYCERALDEHYDE-3-PHOSPHATE:FERREDOXIN OXIDOREDUCTASE"/>
    <property type="match status" value="1"/>
</dbReference>
<accession>A0A1H3E6T9</accession>
<dbReference type="Gene3D" id="1.10.569.10">
    <property type="entry name" value="Aldehyde Ferredoxin Oxidoreductase Protein, subunit A, domain 2"/>
    <property type="match status" value="1"/>
</dbReference>
<dbReference type="Gene3D" id="1.10.599.10">
    <property type="entry name" value="Aldehyde Ferredoxin Oxidoreductase Protein, subunit A, domain 3"/>
    <property type="match status" value="1"/>
</dbReference>
<comment type="similarity">
    <text evidence="2">Belongs to the AOR/FOR family.</text>
</comment>
<dbReference type="EMBL" id="FNPD01000002">
    <property type="protein sequence ID" value="SDX74453.1"/>
    <property type="molecule type" value="Genomic_DNA"/>
</dbReference>
<dbReference type="Pfam" id="PF02730">
    <property type="entry name" value="AFOR_N"/>
    <property type="match status" value="1"/>
</dbReference>
<dbReference type="GO" id="GO:0016625">
    <property type="term" value="F:oxidoreductase activity, acting on the aldehyde or oxo group of donors, iron-sulfur protein as acceptor"/>
    <property type="evidence" value="ECO:0007669"/>
    <property type="project" value="InterPro"/>
</dbReference>
<proteinExistence type="inferred from homology"/>
<evidence type="ECO:0000313" key="11">
    <source>
        <dbReference type="Proteomes" id="UP000199266"/>
    </source>
</evidence>